<organism evidence="5 6">
    <name type="scientific">Staphylococcus auricularis</name>
    <dbReference type="NCBI Taxonomy" id="29379"/>
    <lineage>
        <taxon>Bacteria</taxon>
        <taxon>Bacillati</taxon>
        <taxon>Bacillota</taxon>
        <taxon>Bacilli</taxon>
        <taxon>Bacillales</taxon>
        <taxon>Staphylococcaceae</taxon>
        <taxon>Staphylococcus</taxon>
    </lineage>
</organism>
<dbReference type="PANTHER" id="PTHR33164">
    <property type="entry name" value="TRANSCRIPTIONAL REGULATOR, MARR FAMILY"/>
    <property type="match status" value="1"/>
</dbReference>
<keyword evidence="1" id="KW-0805">Transcription regulation</keyword>
<dbReference type="PRINTS" id="PR00598">
    <property type="entry name" value="HTHMARR"/>
</dbReference>
<protein>
    <submittedName>
        <fullName evidence="5">MarR family transcriptional regulator</fullName>
    </submittedName>
</protein>
<evidence type="ECO:0000313" key="5">
    <source>
        <dbReference type="EMBL" id="PTH15628.1"/>
    </source>
</evidence>
<name>A0ABX5IDR6_9STAP</name>
<dbReference type="RefSeq" id="WP_107391952.1">
    <property type="nucleotide sequence ID" value="NZ_CALUAX010000002.1"/>
</dbReference>
<dbReference type="SMART" id="SM00347">
    <property type="entry name" value="HTH_MARR"/>
    <property type="match status" value="1"/>
</dbReference>
<dbReference type="InterPro" id="IPR036388">
    <property type="entry name" value="WH-like_DNA-bd_sf"/>
</dbReference>
<proteinExistence type="predicted"/>
<sequence>MDRTERSLNAFVGLNRTIDTLTNIVAKDAKRHDLNITEFGVLELLFNKGPQPVQRIRSRVLIASSSITYVVDCLERKQLVQRQRDAQDKRVTLVHLTETGQSLMEEIFPTHAQIITDSFSMLTDDELTTLQHVLKKLSAQTTQV</sequence>
<evidence type="ECO:0000256" key="1">
    <source>
        <dbReference type="ARBA" id="ARBA00023015"/>
    </source>
</evidence>
<evidence type="ECO:0000259" key="4">
    <source>
        <dbReference type="PROSITE" id="PS50995"/>
    </source>
</evidence>
<evidence type="ECO:0000313" key="6">
    <source>
        <dbReference type="Proteomes" id="UP000242694"/>
    </source>
</evidence>
<dbReference type="InterPro" id="IPR039422">
    <property type="entry name" value="MarR/SlyA-like"/>
</dbReference>
<keyword evidence="6" id="KW-1185">Reference proteome</keyword>
<dbReference type="Proteomes" id="UP000242694">
    <property type="component" value="Unassembled WGS sequence"/>
</dbReference>
<keyword evidence="2" id="KW-0238">DNA-binding</keyword>
<evidence type="ECO:0000256" key="3">
    <source>
        <dbReference type="ARBA" id="ARBA00023163"/>
    </source>
</evidence>
<dbReference type="Pfam" id="PF01047">
    <property type="entry name" value="MarR"/>
    <property type="match status" value="1"/>
</dbReference>
<dbReference type="SUPFAM" id="SSF46785">
    <property type="entry name" value="Winged helix' DNA-binding domain"/>
    <property type="match status" value="1"/>
</dbReference>
<dbReference type="PANTHER" id="PTHR33164:SF56">
    <property type="entry name" value="HTH-TYPE TRANSCRIPTIONAL REGULATOR MHQR"/>
    <property type="match status" value="1"/>
</dbReference>
<keyword evidence="3" id="KW-0804">Transcription</keyword>
<accession>A0ABX5IDR6</accession>
<dbReference type="InterPro" id="IPR036390">
    <property type="entry name" value="WH_DNA-bd_sf"/>
</dbReference>
<dbReference type="PROSITE" id="PS50995">
    <property type="entry name" value="HTH_MARR_2"/>
    <property type="match status" value="1"/>
</dbReference>
<dbReference type="Gene3D" id="1.10.10.10">
    <property type="entry name" value="Winged helix-like DNA-binding domain superfamily/Winged helix DNA-binding domain"/>
    <property type="match status" value="1"/>
</dbReference>
<reference evidence="5 6" key="1">
    <citation type="journal article" date="2016" name="Front. Microbiol.">
        <title>Comprehensive Phylogenetic Analysis of Bovine Non-aureus Staphylococci Species Based on Whole-Genome Sequencing.</title>
        <authorList>
            <person name="Naushad S."/>
            <person name="Barkema H.W."/>
            <person name="Luby C."/>
            <person name="Condas L.A."/>
            <person name="Nobrega D.B."/>
            <person name="Carson D.A."/>
            <person name="De Buck J."/>
        </authorList>
    </citation>
    <scope>NUCLEOTIDE SEQUENCE [LARGE SCALE GENOMIC DNA]</scope>
    <source>
        <strain evidence="5 6">SNUC 993</strain>
    </source>
</reference>
<gene>
    <name evidence="5" type="ORF">BU607_08675</name>
</gene>
<dbReference type="EMBL" id="PZDI01000046">
    <property type="protein sequence ID" value="PTH15628.1"/>
    <property type="molecule type" value="Genomic_DNA"/>
</dbReference>
<feature type="domain" description="HTH marR-type" evidence="4">
    <location>
        <begin position="1"/>
        <end position="139"/>
    </location>
</feature>
<evidence type="ECO:0000256" key="2">
    <source>
        <dbReference type="ARBA" id="ARBA00023125"/>
    </source>
</evidence>
<comment type="caution">
    <text evidence="5">The sequence shown here is derived from an EMBL/GenBank/DDBJ whole genome shotgun (WGS) entry which is preliminary data.</text>
</comment>
<dbReference type="InterPro" id="IPR000835">
    <property type="entry name" value="HTH_MarR-typ"/>
</dbReference>